<dbReference type="InterPro" id="IPR036761">
    <property type="entry name" value="TTHA0802/YceI-like_sf"/>
</dbReference>
<gene>
    <name evidence="2" type="primary">yceI_16</name>
    <name evidence="2" type="ORF">GALL_166240</name>
</gene>
<dbReference type="PANTHER" id="PTHR34406">
    <property type="entry name" value="PROTEIN YCEI"/>
    <property type="match status" value="1"/>
</dbReference>
<dbReference type="InterPro" id="IPR007372">
    <property type="entry name" value="Lipid/polyisoprenoid-bd_YceI"/>
</dbReference>
<accession>A0A1J5SBC0</accession>
<dbReference type="PANTHER" id="PTHR34406:SF1">
    <property type="entry name" value="PROTEIN YCEI"/>
    <property type="match status" value="1"/>
</dbReference>
<sequence>MKKIILSLVIAVIAVFNVAAQAKYVTRTGQAIIYSHTVAEDITATNNTVTGIISVSTGEVAISVPVQSFQFAKALMQEHFNSSNFLDSKQFPRITLKGKITNFSAIDLSKNKKYEVSVEGELTIKGTTKPVTENATLEIENGKANVSTKFIVKDIGSYGVGKPKGSKKNNVADDITVTYTALYEKE</sequence>
<evidence type="ECO:0000313" key="2">
    <source>
        <dbReference type="EMBL" id="OIR01336.1"/>
    </source>
</evidence>
<dbReference type="Gene3D" id="2.40.128.110">
    <property type="entry name" value="Lipid/polyisoprenoid-binding, YceI-like"/>
    <property type="match status" value="1"/>
</dbReference>
<dbReference type="SUPFAM" id="SSF101874">
    <property type="entry name" value="YceI-like"/>
    <property type="match status" value="1"/>
</dbReference>
<dbReference type="AlphaFoldDB" id="A0A1J5SBC0"/>
<reference evidence="2" key="1">
    <citation type="submission" date="2016-10" db="EMBL/GenBank/DDBJ databases">
        <title>Sequence of Gallionella enrichment culture.</title>
        <authorList>
            <person name="Poehlein A."/>
            <person name="Muehling M."/>
            <person name="Daniel R."/>
        </authorList>
    </citation>
    <scope>NUCLEOTIDE SEQUENCE</scope>
</reference>
<dbReference type="EMBL" id="MLJW01000085">
    <property type="protein sequence ID" value="OIR01336.1"/>
    <property type="molecule type" value="Genomic_DNA"/>
</dbReference>
<comment type="caution">
    <text evidence="2">The sequence shown here is derived from an EMBL/GenBank/DDBJ whole genome shotgun (WGS) entry which is preliminary data.</text>
</comment>
<organism evidence="2">
    <name type="scientific">mine drainage metagenome</name>
    <dbReference type="NCBI Taxonomy" id="410659"/>
    <lineage>
        <taxon>unclassified sequences</taxon>
        <taxon>metagenomes</taxon>
        <taxon>ecological metagenomes</taxon>
    </lineage>
</organism>
<proteinExistence type="predicted"/>
<name>A0A1J5SBC0_9ZZZZ</name>
<dbReference type="Pfam" id="PF04264">
    <property type="entry name" value="YceI"/>
    <property type="match status" value="1"/>
</dbReference>
<protein>
    <submittedName>
        <fullName evidence="2">Protein YceI</fullName>
    </submittedName>
</protein>
<feature type="domain" description="Lipid/polyisoprenoid-binding YceI-like" evidence="1">
    <location>
        <begin position="23"/>
        <end position="184"/>
    </location>
</feature>
<dbReference type="SMART" id="SM00867">
    <property type="entry name" value="YceI"/>
    <property type="match status" value="1"/>
</dbReference>
<evidence type="ECO:0000259" key="1">
    <source>
        <dbReference type="SMART" id="SM00867"/>
    </source>
</evidence>